<dbReference type="AlphaFoldDB" id="A0AAW1UXW2"/>
<reference evidence="2 3" key="1">
    <citation type="submission" date="2023-03" db="EMBL/GenBank/DDBJ databases">
        <title>Genome insight into feeding habits of ladybird beetles.</title>
        <authorList>
            <person name="Li H.-S."/>
            <person name="Huang Y.-H."/>
            <person name="Pang H."/>
        </authorList>
    </citation>
    <scope>NUCLEOTIDE SEQUENCE [LARGE SCALE GENOMIC DNA]</scope>
    <source>
        <strain evidence="2">SYSU_2023b</strain>
        <tissue evidence="2">Whole body</tissue>
    </source>
</reference>
<evidence type="ECO:0000313" key="3">
    <source>
        <dbReference type="Proteomes" id="UP001431783"/>
    </source>
</evidence>
<accession>A0AAW1UXW2</accession>
<gene>
    <name evidence="2" type="ORF">WA026_000516</name>
</gene>
<proteinExistence type="predicted"/>
<evidence type="ECO:0000256" key="1">
    <source>
        <dbReference type="SAM" id="MobiDB-lite"/>
    </source>
</evidence>
<feature type="compositionally biased region" description="Polar residues" evidence="1">
    <location>
        <begin position="73"/>
        <end position="84"/>
    </location>
</feature>
<organism evidence="2 3">
    <name type="scientific">Henosepilachna vigintioctopunctata</name>
    <dbReference type="NCBI Taxonomy" id="420089"/>
    <lineage>
        <taxon>Eukaryota</taxon>
        <taxon>Metazoa</taxon>
        <taxon>Ecdysozoa</taxon>
        <taxon>Arthropoda</taxon>
        <taxon>Hexapoda</taxon>
        <taxon>Insecta</taxon>
        <taxon>Pterygota</taxon>
        <taxon>Neoptera</taxon>
        <taxon>Endopterygota</taxon>
        <taxon>Coleoptera</taxon>
        <taxon>Polyphaga</taxon>
        <taxon>Cucujiformia</taxon>
        <taxon>Coccinelloidea</taxon>
        <taxon>Coccinellidae</taxon>
        <taxon>Epilachninae</taxon>
        <taxon>Epilachnini</taxon>
        <taxon>Henosepilachna</taxon>
    </lineage>
</organism>
<dbReference type="EMBL" id="JARQZJ010000121">
    <property type="protein sequence ID" value="KAK9888252.1"/>
    <property type="molecule type" value="Genomic_DNA"/>
</dbReference>
<evidence type="ECO:0000313" key="2">
    <source>
        <dbReference type="EMBL" id="KAK9888252.1"/>
    </source>
</evidence>
<dbReference type="Proteomes" id="UP001431783">
    <property type="component" value="Unassembled WGS sequence"/>
</dbReference>
<feature type="region of interest" description="Disordered" evidence="1">
    <location>
        <begin position="59"/>
        <end position="97"/>
    </location>
</feature>
<name>A0AAW1UXW2_9CUCU</name>
<sequence length="171" mass="18884">MVEVQENKISAEKIDQVDRVPVINIGVINAGCPPPPPPMPVCSNEPVMARMLRISPTTTIQKQTKDQPKQKKLSLQSTTLQNGNAVEGQTVPNNRKYSTLDRKDPLVRKLAYNAMLDMYGAYHDKANNYVAALPQHQVKKENGLQKIIDNIAAQGGLEKLSGRSNPKAENE</sequence>
<keyword evidence="3" id="KW-1185">Reference proteome</keyword>
<comment type="caution">
    <text evidence="2">The sequence shown here is derived from an EMBL/GenBank/DDBJ whole genome shotgun (WGS) entry which is preliminary data.</text>
</comment>
<protein>
    <submittedName>
        <fullName evidence="2">Uncharacterized protein</fullName>
    </submittedName>
</protein>